<keyword evidence="1" id="KW-0812">Transmembrane</keyword>
<keyword evidence="1" id="KW-0472">Membrane</keyword>
<reference evidence="2 3" key="1">
    <citation type="submission" date="2013-01" db="EMBL/GenBank/DDBJ databases">
        <authorList>
            <person name="Harkins D.M."/>
            <person name="Durkin A.S."/>
            <person name="Brinkac L.M."/>
            <person name="Haft D.H."/>
            <person name="Selengut J.D."/>
            <person name="Sanka R."/>
            <person name="DePew J."/>
            <person name="Purushe J."/>
            <person name="Galloway R.L."/>
            <person name="Vinetz J.M."/>
            <person name="Sutton G.G."/>
            <person name="Nierman W.C."/>
            <person name="Fouts D.E."/>
        </authorList>
    </citation>
    <scope>NUCLEOTIDE SEQUENCE [LARGE SCALE GENOMIC DNA]</scope>
    <source>
        <strain evidence="2 3">79601</strain>
    </source>
</reference>
<dbReference type="OrthoDB" id="1376650at2"/>
<name>M6DA18_9LEPT</name>
<protein>
    <submittedName>
        <fullName evidence="2">Uncharacterized protein</fullName>
    </submittedName>
</protein>
<evidence type="ECO:0000256" key="1">
    <source>
        <dbReference type="SAM" id="Phobius"/>
    </source>
</evidence>
<comment type="caution">
    <text evidence="2">The sequence shown here is derived from an EMBL/GenBank/DDBJ whole genome shotgun (WGS) entry which is preliminary data.</text>
</comment>
<proteinExistence type="predicted"/>
<feature type="transmembrane region" description="Helical" evidence="1">
    <location>
        <begin position="63"/>
        <end position="81"/>
    </location>
</feature>
<dbReference type="Proteomes" id="UP000011988">
    <property type="component" value="Unassembled WGS sequence"/>
</dbReference>
<feature type="transmembrane region" description="Helical" evidence="1">
    <location>
        <begin position="172"/>
        <end position="189"/>
    </location>
</feature>
<dbReference type="EMBL" id="ANIK01000035">
    <property type="protein sequence ID" value="EMJ95390.1"/>
    <property type="molecule type" value="Genomic_DNA"/>
</dbReference>
<evidence type="ECO:0000313" key="2">
    <source>
        <dbReference type="EMBL" id="EMJ95390.1"/>
    </source>
</evidence>
<dbReference type="AlphaFoldDB" id="M6DA18"/>
<feature type="transmembrane region" description="Helical" evidence="1">
    <location>
        <begin position="93"/>
        <end position="116"/>
    </location>
</feature>
<organism evidence="2 3">
    <name type="scientific">Leptospira alstonii serovar Sichuan str. 79601</name>
    <dbReference type="NCBI Taxonomy" id="1218565"/>
    <lineage>
        <taxon>Bacteria</taxon>
        <taxon>Pseudomonadati</taxon>
        <taxon>Spirochaetota</taxon>
        <taxon>Spirochaetia</taxon>
        <taxon>Leptospirales</taxon>
        <taxon>Leptospiraceae</taxon>
        <taxon>Leptospira</taxon>
    </lineage>
</organism>
<accession>M6DA18</accession>
<gene>
    <name evidence="2" type="ORF">LEP1GSC194_3570</name>
</gene>
<dbReference type="RefSeq" id="WP_020773233.1">
    <property type="nucleotide sequence ID" value="NZ_ANIK01000035.1"/>
</dbReference>
<keyword evidence="1" id="KW-1133">Transmembrane helix</keyword>
<dbReference type="PATRIC" id="fig|1218565.3.peg.1917"/>
<evidence type="ECO:0000313" key="3">
    <source>
        <dbReference type="Proteomes" id="UP000011988"/>
    </source>
</evidence>
<sequence>MKKFLSKIINIFWPFLEGEVSNYNNFLKIENMKSKLIDEKDIDRCIKMYEFQRDRIKTIESKSIVFIGFFGSIVALLGITLKEIILNKDKDLLEYGLMLLVSIFIIYTSTVIRYAIKALERKAYYSIDEKDIFESRNIDKAIAIINKIKRNYDAINTKVDSMTLAQEFAKRILYLLIFLALMSGTYSIMNLLEPLNLFYICFAHYLS</sequence>